<dbReference type="Pfam" id="PF01656">
    <property type="entry name" value="CbiA"/>
    <property type="match status" value="1"/>
</dbReference>
<dbReference type="AlphaFoldDB" id="A0A7V3NUM3"/>
<accession>A0A7V3NUM3</accession>
<dbReference type="InterPro" id="IPR002586">
    <property type="entry name" value="CobQ/CobB/MinD/ParA_Nub-bd_dom"/>
</dbReference>
<feature type="domain" description="4Fe-4S ferredoxin-type" evidence="4">
    <location>
        <begin position="85"/>
        <end position="114"/>
    </location>
</feature>
<name>A0A7V3NUM3_UNCW3</name>
<reference evidence="5" key="1">
    <citation type="journal article" date="2020" name="mSystems">
        <title>Genome- and Community-Level Interaction Insights into Carbon Utilization and Element Cycling Functions of Hydrothermarchaeota in Hydrothermal Sediment.</title>
        <authorList>
            <person name="Zhou Z."/>
            <person name="Liu Y."/>
            <person name="Xu W."/>
            <person name="Pan J."/>
            <person name="Luo Z.H."/>
            <person name="Li M."/>
        </authorList>
    </citation>
    <scope>NUCLEOTIDE SEQUENCE [LARGE SCALE GENOMIC DNA]</scope>
    <source>
        <strain evidence="5">SpSt-754</strain>
    </source>
</reference>
<keyword evidence="2" id="KW-0408">Iron</keyword>
<dbReference type="Gene3D" id="3.30.70.20">
    <property type="match status" value="1"/>
</dbReference>
<dbReference type="EMBL" id="DTGD01000206">
    <property type="protein sequence ID" value="HGB36342.1"/>
    <property type="molecule type" value="Genomic_DNA"/>
</dbReference>
<protein>
    <submittedName>
        <fullName evidence="5">(4Fe-4S)-binding protein</fullName>
    </submittedName>
</protein>
<comment type="caution">
    <text evidence="5">The sequence shown here is derived from an EMBL/GenBank/DDBJ whole genome shotgun (WGS) entry which is preliminary data.</text>
</comment>
<dbReference type="GO" id="GO:0051536">
    <property type="term" value="F:iron-sulfur cluster binding"/>
    <property type="evidence" value="ECO:0007669"/>
    <property type="project" value="UniProtKB-KW"/>
</dbReference>
<evidence type="ECO:0000256" key="3">
    <source>
        <dbReference type="ARBA" id="ARBA00023014"/>
    </source>
</evidence>
<evidence type="ECO:0000259" key="4">
    <source>
        <dbReference type="PROSITE" id="PS51379"/>
    </source>
</evidence>
<evidence type="ECO:0000313" key="5">
    <source>
        <dbReference type="EMBL" id="HGB36342.1"/>
    </source>
</evidence>
<dbReference type="CDD" id="cd03110">
    <property type="entry name" value="SIMIBI_bact_arch"/>
    <property type="match status" value="1"/>
</dbReference>
<feature type="domain" description="4Fe-4S ferredoxin-type" evidence="4">
    <location>
        <begin position="59"/>
        <end position="84"/>
    </location>
</feature>
<evidence type="ECO:0000256" key="2">
    <source>
        <dbReference type="ARBA" id="ARBA00023004"/>
    </source>
</evidence>
<evidence type="ECO:0000256" key="1">
    <source>
        <dbReference type="ARBA" id="ARBA00022723"/>
    </source>
</evidence>
<organism evidence="5">
    <name type="scientific">candidate division WOR-3 bacterium</name>
    <dbReference type="NCBI Taxonomy" id="2052148"/>
    <lineage>
        <taxon>Bacteria</taxon>
        <taxon>Bacteria division WOR-3</taxon>
    </lineage>
</organism>
<dbReference type="PANTHER" id="PTHR43534:SF1">
    <property type="entry name" value="4FE-4S CLUSTER CONTAINING PARA FAMILY ATPASE PROTEIN"/>
    <property type="match status" value="1"/>
</dbReference>
<dbReference type="PROSITE" id="PS51379">
    <property type="entry name" value="4FE4S_FER_2"/>
    <property type="match status" value="2"/>
</dbReference>
<dbReference type="PROSITE" id="PS00198">
    <property type="entry name" value="4FE4S_FER_1"/>
    <property type="match status" value="1"/>
</dbReference>
<keyword evidence="3" id="KW-0411">Iron-sulfur</keyword>
<sequence length="286" mass="31059">MKQIVVLSGKGGTGKTSLTASFAVLAKDGLFVDCDVDAPDLHLLLKPTIVKINDFYGSKLASINRDKCIECGLCVEKCRFDAISSDFIVNPFLCEGCGVCGVVCPANAISFSQRKAGEIYISNTKYGPMVHARLFPGEENSGKLVTMTRLLASVVAQEQKKDLILIDGAPGIGCPVISSITNVDYALIVTEPTESGIHDLQRVLKLAKHFSVKPLLCINKYDLNRANTARIEKYCEENNIPVLGEIPFDPLVIEAMVNGTPVVEYAPESLVSKGIVEIWQKLLELL</sequence>
<keyword evidence="1" id="KW-0479">Metal-binding</keyword>
<gene>
    <name evidence="5" type="ORF">ENV38_05510</name>
</gene>
<dbReference type="PANTHER" id="PTHR43534">
    <property type="entry name" value="MIND SUPERFAMILY P-LOOP ATPASE CONTAINING AN INSERTED FERREDOXIN DOMAIN"/>
    <property type="match status" value="1"/>
</dbReference>
<dbReference type="InterPro" id="IPR017896">
    <property type="entry name" value="4Fe4S_Fe-S-bd"/>
</dbReference>
<dbReference type="Pfam" id="PF00037">
    <property type="entry name" value="Fer4"/>
    <property type="match status" value="2"/>
</dbReference>
<dbReference type="InterPro" id="IPR027417">
    <property type="entry name" value="P-loop_NTPase"/>
</dbReference>
<proteinExistence type="predicted"/>
<dbReference type="Gene3D" id="3.40.50.300">
    <property type="entry name" value="P-loop containing nucleotide triphosphate hydrolases"/>
    <property type="match status" value="1"/>
</dbReference>
<dbReference type="GO" id="GO:0046872">
    <property type="term" value="F:metal ion binding"/>
    <property type="evidence" value="ECO:0007669"/>
    <property type="project" value="UniProtKB-KW"/>
</dbReference>
<dbReference type="SUPFAM" id="SSF52540">
    <property type="entry name" value="P-loop containing nucleoside triphosphate hydrolases"/>
    <property type="match status" value="1"/>
</dbReference>
<dbReference type="InterPro" id="IPR017900">
    <property type="entry name" value="4Fe4S_Fe_S_CS"/>
</dbReference>